<dbReference type="SUPFAM" id="SSF53474">
    <property type="entry name" value="alpha/beta-Hydrolases"/>
    <property type="match status" value="1"/>
</dbReference>
<dbReference type="AlphaFoldDB" id="A0A9W9ZV42"/>
<gene>
    <name evidence="7" type="primary">Ces3_7</name>
    <name evidence="7" type="ORF">OS493_037805</name>
</gene>
<dbReference type="PANTHER" id="PTHR43918">
    <property type="entry name" value="ACETYLCHOLINESTERASE"/>
    <property type="match status" value="1"/>
</dbReference>
<accession>A0A9W9ZV42</accession>
<dbReference type="GO" id="GO:0005886">
    <property type="term" value="C:plasma membrane"/>
    <property type="evidence" value="ECO:0007669"/>
    <property type="project" value="TreeGrafter"/>
</dbReference>
<dbReference type="GO" id="GO:0006581">
    <property type="term" value="P:acetylcholine catabolic process"/>
    <property type="evidence" value="ECO:0007669"/>
    <property type="project" value="TreeGrafter"/>
</dbReference>
<dbReference type="Gene3D" id="3.40.50.1820">
    <property type="entry name" value="alpha/beta hydrolase"/>
    <property type="match status" value="1"/>
</dbReference>
<evidence type="ECO:0000256" key="1">
    <source>
        <dbReference type="ARBA" id="ARBA00005964"/>
    </source>
</evidence>
<dbReference type="PANTHER" id="PTHR43918:SF4">
    <property type="entry name" value="CARBOXYLIC ESTER HYDROLASE"/>
    <property type="match status" value="1"/>
</dbReference>
<dbReference type="InterPro" id="IPR029058">
    <property type="entry name" value="AB_hydrolase_fold"/>
</dbReference>
<feature type="signal peptide" evidence="5">
    <location>
        <begin position="1"/>
        <end position="26"/>
    </location>
</feature>
<dbReference type="InterPro" id="IPR002018">
    <property type="entry name" value="CarbesteraseB"/>
</dbReference>
<evidence type="ECO:0000256" key="2">
    <source>
        <dbReference type="ARBA" id="ARBA00010515"/>
    </source>
</evidence>
<dbReference type="OrthoDB" id="5981230at2759"/>
<comment type="similarity">
    <text evidence="2">Belongs to the 'GDXG' lipolytic enzyme family.</text>
</comment>
<keyword evidence="5" id="KW-0732">Signal</keyword>
<dbReference type="GO" id="GO:0003990">
    <property type="term" value="F:acetylcholinesterase activity"/>
    <property type="evidence" value="ECO:0007669"/>
    <property type="project" value="TreeGrafter"/>
</dbReference>
<reference evidence="7" key="1">
    <citation type="submission" date="2023-01" db="EMBL/GenBank/DDBJ databases">
        <title>Genome assembly of the deep-sea coral Lophelia pertusa.</title>
        <authorList>
            <person name="Herrera S."/>
            <person name="Cordes E."/>
        </authorList>
    </citation>
    <scope>NUCLEOTIDE SEQUENCE</scope>
    <source>
        <strain evidence="7">USNM1676648</strain>
        <tissue evidence="7">Polyp</tissue>
    </source>
</reference>
<feature type="domain" description="Carboxylesterase type B" evidence="6">
    <location>
        <begin position="34"/>
        <end position="197"/>
    </location>
</feature>
<evidence type="ECO:0000256" key="4">
    <source>
        <dbReference type="ARBA" id="ARBA00022801"/>
    </source>
</evidence>
<sequence length="403" mass="44201">MKLAPFRILGFIVTCAVLFASKITRAELDENQHSPVVETDSGAVVGKIEALPHGKSVHEYLGIPYAEPPVGELRFAAPKPAKPWSGIKRATEFGASCPQNQLPIPRSPTRSDVDSEDCLFLNVFVPSTTKPDDKMAVMVWIHGGGFAIGSSTTYHSGVLATFNDVIVVSINYRLGVLGFFNVPGTDLRGNYGMLDQNNLVMENATKLKFGQNVSFGCCSCKQTVFVTLMKPTNTGDQIQQVDCLGYPSFTLNYPCFTSGPGIKVGSSQHCKFWRRSQQSDHIWRERGWSKCFYSFSLAIDQRSLSQSHYAERCVLDTFFGGKVAEPKQSELFAKVINCSLGPDLVECVRGKAVEDITAAQNGIGYPNYTGSADILAPIVDGDFYQICQKSCLKQVKRTLILTS</sequence>
<evidence type="ECO:0000259" key="6">
    <source>
        <dbReference type="Pfam" id="PF00135"/>
    </source>
</evidence>
<evidence type="ECO:0000313" key="8">
    <source>
        <dbReference type="Proteomes" id="UP001163046"/>
    </source>
</evidence>
<dbReference type="InterPro" id="IPR002168">
    <property type="entry name" value="Lipase_GDXG_HIS_AS"/>
</dbReference>
<dbReference type="PROSITE" id="PS00941">
    <property type="entry name" value="CARBOXYLESTERASE_B_2"/>
    <property type="match status" value="1"/>
</dbReference>
<comment type="caution">
    <text evidence="7">The sequence shown here is derived from an EMBL/GenBank/DDBJ whole genome shotgun (WGS) entry which is preliminary data.</text>
</comment>
<evidence type="ECO:0000256" key="3">
    <source>
        <dbReference type="ARBA" id="ARBA00022487"/>
    </source>
</evidence>
<comment type="similarity">
    <text evidence="1">Belongs to the type-B carboxylesterase/lipase family.</text>
</comment>
<organism evidence="7 8">
    <name type="scientific">Desmophyllum pertusum</name>
    <dbReference type="NCBI Taxonomy" id="174260"/>
    <lineage>
        <taxon>Eukaryota</taxon>
        <taxon>Metazoa</taxon>
        <taxon>Cnidaria</taxon>
        <taxon>Anthozoa</taxon>
        <taxon>Hexacorallia</taxon>
        <taxon>Scleractinia</taxon>
        <taxon>Caryophylliina</taxon>
        <taxon>Caryophylliidae</taxon>
        <taxon>Desmophyllum</taxon>
    </lineage>
</organism>
<dbReference type="GO" id="GO:0019695">
    <property type="term" value="P:choline metabolic process"/>
    <property type="evidence" value="ECO:0007669"/>
    <property type="project" value="TreeGrafter"/>
</dbReference>
<protein>
    <submittedName>
        <fullName evidence="7">Neurexin protein binding</fullName>
    </submittedName>
</protein>
<keyword evidence="8" id="KW-1185">Reference proteome</keyword>
<dbReference type="Pfam" id="PF00135">
    <property type="entry name" value="COesterase"/>
    <property type="match status" value="1"/>
</dbReference>
<dbReference type="Proteomes" id="UP001163046">
    <property type="component" value="Unassembled WGS sequence"/>
</dbReference>
<name>A0A9W9ZV42_9CNID</name>
<dbReference type="EMBL" id="MU825473">
    <property type="protein sequence ID" value="KAJ7388413.1"/>
    <property type="molecule type" value="Genomic_DNA"/>
</dbReference>
<keyword evidence="3" id="KW-0719">Serine esterase</keyword>
<feature type="chain" id="PRO_5040778134" evidence="5">
    <location>
        <begin position="27"/>
        <end position="403"/>
    </location>
</feature>
<keyword evidence="4" id="KW-0378">Hydrolase</keyword>
<evidence type="ECO:0000256" key="5">
    <source>
        <dbReference type="SAM" id="SignalP"/>
    </source>
</evidence>
<proteinExistence type="inferred from homology"/>
<dbReference type="InterPro" id="IPR050654">
    <property type="entry name" value="AChE-related_enzymes"/>
</dbReference>
<dbReference type="InterPro" id="IPR019819">
    <property type="entry name" value="Carboxylesterase_B_CS"/>
</dbReference>
<dbReference type="GO" id="GO:0005615">
    <property type="term" value="C:extracellular space"/>
    <property type="evidence" value="ECO:0007669"/>
    <property type="project" value="TreeGrafter"/>
</dbReference>
<dbReference type="PROSITE" id="PS01173">
    <property type="entry name" value="LIPASE_GDXG_HIS"/>
    <property type="match status" value="1"/>
</dbReference>
<evidence type="ECO:0000313" key="7">
    <source>
        <dbReference type="EMBL" id="KAJ7388413.1"/>
    </source>
</evidence>